<feature type="active site" description="Phosphoserine intermediate" evidence="3">
    <location>
        <position position="177"/>
    </location>
</feature>
<feature type="binding site" evidence="4">
    <location>
        <position position="411"/>
    </location>
    <ligand>
        <name>Zn(2+)</name>
        <dbReference type="ChEBI" id="CHEBI:29105"/>
        <label>2</label>
    </ligand>
</feature>
<feature type="binding site" evidence="4">
    <location>
        <position position="240"/>
    </location>
    <ligand>
        <name>Mg(2+)</name>
        <dbReference type="ChEBI" id="CHEBI:18420"/>
    </ligand>
</feature>
<dbReference type="Proteomes" id="UP000271974">
    <property type="component" value="Unassembled WGS sequence"/>
</dbReference>
<evidence type="ECO:0000256" key="5">
    <source>
        <dbReference type="RuleBase" id="RU003946"/>
    </source>
</evidence>
<dbReference type="EMBL" id="RQTK01000174">
    <property type="protein sequence ID" value="RUS85323.1"/>
    <property type="molecule type" value="Genomic_DNA"/>
</dbReference>
<dbReference type="EC" id="3.1.3.1" evidence="1"/>
<feature type="non-terminal residue" evidence="6">
    <location>
        <position position="467"/>
    </location>
</feature>
<feature type="binding site" evidence="4">
    <location>
        <position position="449"/>
    </location>
    <ligand>
        <name>Zn(2+)</name>
        <dbReference type="ChEBI" id="CHEBI:29105"/>
        <label>2</label>
    </ligand>
</feature>
<protein>
    <recommendedName>
        <fullName evidence="1">alkaline phosphatase</fullName>
        <ecNumber evidence="1">3.1.3.1</ecNumber>
    </recommendedName>
</protein>
<dbReference type="GO" id="GO:0004035">
    <property type="term" value="F:alkaline phosphatase activity"/>
    <property type="evidence" value="ECO:0007669"/>
    <property type="project" value="UniProtKB-EC"/>
</dbReference>
<keyword evidence="4" id="KW-0460">Magnesium</keyword>
<keyword evidence="4" id="KW-0862">Zinc</keyword>
<keyword evidence="7" id="KW-1185">Reference proteome</keyword>
<dbReference type="SUPFAM" id="SSF53649">
    <property type="entry name" value="Alkaline phosphatase-like"/>
    <property type="match status" value="1"/>
</dbReference>
<dbReference type="AlphaFoldDB" id="A0A3S0ZRT9"/>
<evidence type="ECO:0000256" key="2">
    <source>
        <dbReference type="ARBA" id="ARBA00022553"/>
    </source>
</evidence>
<feature type="binding site" evidence="4">
    <location>
        <position position="127"/>
    </location>
    <ligand>
        <name>Zn(2+)</name>
        <dbReference type="ChEBI" id="CHEBI:29105"/>
        <label>2</label>
    </ligand>
</feature>
<gene>
    <name evidence="6" type="ORF">EGW08_006924</name>
</gene>
<dbReference type="PANTHER" id="PTHR11596">
    <property type="entry name" value="ALKALINE PHOSPHATASE"/>
    <property type="match status" value="1"/>
</dbReference>
<dbReference type="STRING" id="188477.A0A3S0ZRT9"/>
<dbReference type="InterPro" id="IPR001952">
    <property type="entry name" value="Alkaline_phosphatase"/>
</dbReference>
<evidence type="ECO:0000313" key="7">
    <source>
        <dbReference type="Proteomes" id="UP000271974"/>
    </source>
</evidence>
<feature type="binding site" evidence="4">
    <location>
        <position position="242"/>
    </location>
    <ligand>
        <name>Mg(2+)</name>
        <dbReference type="ChEBI" id="CHEBI:18420"/>
    </ligand>
</feature>
<dbReference type="SMART" id="SM00098">
    <property type="entry name" value="alkPPc"/>
    <property type="match status" value="1"/>
</dbReference>
<organism evidence="6 7">
    <name type="scientific">Elysia chlorotica</name>
    <name type="common">Eastern emerald elysia</name>
    <name type="synonym">Sea slug</name>
    <dbReference type="NCBI Taxonomy" id="188477"/>
    <lineage>
        <taxon>Eukaryota</taxon>
        <taxon>Metazoa</taxon>
        <taxon>Spiralia</taxon>
        <taxon>Lophotrochozoa</taxon>
        <taxon>Mollusca</taxon>
        <taxon>Gastropoda</taxon>
        <taxon>Heterobranchia</taxon>
        <taxon>Euthyneura</taxon>
        <taxon>Panpulmonata</taxon>
        <taxon>Sacoglossa</taxon>
        <taxon>Placobranchoidea</taxon>
        <taxon>Plakobranchidae</taxon>
        <taxon>Elysia</taxon>
    </lineage>
</organism>
<comment type="cofactor">
    <cofactor evidence="4">
        <name>Mg(2+)</name>
        <dbReference type="ChEBI" id="CHEBI:18420"/>
    </cofactor>
    <text evidence="4">Binds 1 Mg(2+) ion.</text>
</comment>
<keyword evidence="4" id="KW-0479">Metal-binding</keyword>
<dbReference type="CDD" id="cd16012">
    <property type="entry name" value="ALP"/>
    <property type="match status" value="1"/>
</dbReference>
<dbReference type="GO" id="GO:0046872">
    <property type="term" value="F:metal ion binding"/>
    <property type="evidence" value="ECO:0007669"/>
    <property type="project" value="UniProtKB-KW"/>
</dbReference>
<feature type="binding site" evidence="4">
    <location>
        <position position="127"/>
    </location>
    <ligand>
        <name>Mg(2+)</name>
        <dbReference type="ChEBI" id="CHEBI:18420"/>
    </ligand>
</feature>
<dbReference type="Gene3D" id="3.40.720.10">
    <property type="entry name" value="Alkaline Phosphatase, subunit A"/>
    <property type="match status" value="1"/>
</dbReference>
<proteinExistence type="inferred from homology"/>
<sequence>MCLCYYPTRLPCHRGLDLPLASVAPPRVSRRRAEGERVSRGISAGTLQAEGSSLEGVIQATTVSMLVLSGEKMMLVSLIGLLGVTAVLAANEEPQHWKDEARKDIDRAWAHKPVYGLAKNAIIMIGDGMGLPSVTAGRIFKGQSKGQSGEEYKLSFEDFPNVGLSKTYNWDRQVPDSAGTASAIMSGYKVNMGTLGVSPKVKYGQSCDTYRDDQRLTTLLDYALLEGKSVGVVTTTRITHATPGSTYAHTPYRDWESDTNMKGIPGCEKVKDIAYQLVMDNPNIQVILGGGRRSFLNNTTPDPATGKISSHHRTDGLDLIEEWKKEKASRGVRHATVLTKGQFDAIDPESTDYLMGLFSSSHMDYELQRDSSASGQPSLAEMVDKAIRILRRNPKGYFLLVEGGRIDHAHHDNLGKLALGDTAALDDAVIKVGEMTSTSDTLTIVTADHSHVFNMAGYPSRGNPILG</sequence>
<evidence type="ECO:0000256" key="4">
    <source>
        <dbReference type="PIRSR" id="PIRSR601952-2"/>
    </source>
</evidence>
<evidence type="ECO:0000313" key="6">
    <source>
        <dbReference type="EMBL" id="RUS85323.1"/>
    </source>
</evidence>
<name>A0A3S0ZRT9_ELYCH</name>
<comment type="similarity">
    <text evidence="5">Belongs to the alkaline phosphatase family.</text>
</comment>
<reference evidence="6 7" key="1">
    <citation type="submission" date="2019-01" db="EMBL/GenBank/DDBJ databases">
        <title>A draft genome assembly of the solar-powered sea slug Elysia chlorotica.</title>
        <authorList>
            <person name="Cai H."/>
            <person name="Li Q."/>
            <person name="Fang X."/>
            <person name="Li J."/>
            <person name="Curtis N.E."/>
            <person name="Altenburger A."/>
            <person name="Shibata T."/>
            <person name="Feng M."/>
            <person name="Maeda T."/>
            <person name="Schwartz J.A."/>
            <person name="Shigenobu S."/>
            <person name="Lundholm N."/>
            <person name="Nishiyama T."/>
            <person name="Yang H."/>
            <person name="Hasebe M."/>
            <person name="Li S."/>
            <person name="Pierce S.K."/>
            <person name="Wang J."/>
        </authorList>
    </citation>
    <scope>NUCLEOTIDE SEQUENCE [LARGE SCALE GENOMIC DNA]</scope>
    <source>
        <strain evidence="6">EC2010</strain>
        <tissue evidence="6">Whole organism of an adult</tissue>
    </source>
</reference>
<accession>A0A3S0ZRT9</accession>
<comment type="caution">
    <text evidence="6">The sequence shown here is derived from an EMBL/GenBank/DDBJ whole genome shotgun (WGS) entry which is preliminary data.</text>
</comment>
<evidence type="ECO:0000256" key="1">
    <source>
        <dbReference type="ARBA" id="ARBA00012647"/>
    </source>
</evidence>
<dbReference type="Pfam" id="PF00245">
    <property type="entry name" value="Alk_phosphatase"/>
    <property type="match status" value="1"/>
</dbReference>
<comment type="cofactor">
    <cofactor evidence="4">
        <name>Zn(2+)</name>
        <dbReference type="ChEBI" id="CHEBI:29105"/>
    </cofactor>
    <text evidence="4">Binds 2 Zn(2+) ions.</text>
</comment>
<dbReference type="PRINTS" id="PR00113">
    <property type="entry name" value="ALKPHPHTASE"/>
</dbReference>
<dbReference type="OrthoDB" id="5818554at2759"/>
<feature type="binding site" evidence="4">
    <location>
        <position position="402"/>
    </location>
    <ligand>
        <name>Mg(2+)</name>
        <dbReference type="ChEBI" id="CHEBI:18420"/>
    </ligand>
</feature>
<dbReference type="InterPro" id="IPR017850">
    <property type="entry name" value="Alkaline_phosphatase_core_sf"/>
</dbReference>
<feature type="binding site" evidence="4">
    <location>
        <position position="448"/>
    </location>
    <ligand>
        <name>Zn(2+)</name>
        <dbReference type="ChEBI" id="CHEBI:29105"/>
        <label>2</label>
    </ligand>
</feature>
<dbReference type="PANTHER" id="PTHR11596:SF5">
    <property type="entry name" value="ALKALINE PHOSPHATASE"/>
    <property type="match status" value="1"/>
</dbReference>
<evidence type="ECO:0000256" key="3">
    <source>
        <dbReference type="PIRSR" id="PIRSR601952-1"/>
    </source>
</evidence>
<keyword evidence="2" id="KW-0597">Phosphoprotein</keyword>
<feature type="binding site" evidence="4">
    <location>
        <position position="407"/>
    </location>
    <ligand>
        <name>Zn(2+)</name>
        <dbReference type="ChEBI" id="CHEBI:29105"/>
        <label>2</label>
    </ligand>
</feature>